<sequence>MIEETKAQNAMVNAGLASPALLNKYSTIEIATIILPTSVSVKYLVPGSLLTGIYFFPYSNNNLVSTAINKLYDYFIHDRHPITGVAVGGRDVRLGTRDTHSPFVPSGTLVIEGNPASAIKFRPSNQTVNPLTTYVNNAKPHLSYNEQKRRDPTLDVWYNERSTAEAAEMQVRHSLPFNLLGHIYNNTYSRNYFGSTQLSAIHTSILINDKVFTGDRTFLIHGSSNNANRMFTKLDAALTPILPGSRTHTERLEDIQKNIYDMPNTLYPGVRGNKAEVLGMSRSMAVIESRVLATIDRMFGPRKRIDHILYEFDEPVPGAKMEAFKNGIGKKFVVGHESHTSAEAGDYVAVNSVVSGVLDPITNNFTPTHLSFIKASTTDMKQIERCLSIRPSVTPLADTMGQAIENFKKIQDVIVK</sequence>
<dbReference type="EMBL" id="KC121006">
    <property type="protein sequence ID" value="AFZ64077.1"/>
    <property type="molecule type" value="Genomic_DNA"/>
</dbReference>
<gene>
    <name evidence="1" type="primary">orf416</name>
</gene>
<organism evidence="1">
    <name type="scientific">Phalansterium sp. PJK-2012</name>
    <dbReference type="NCBI Taxonomy" id="1267188"/>
    <lineage>
        <taxon>Eukaryota</taxon>
        <taxon>Amoebozoa</taxon>
        <taxon>Evosea</taxon>
        <taxon>Variosea</taxon>
        <taxon>Phalansterium</taxon>
    </lineage>
</organism>
<geneLocation type="mitochondrion" evidence="1"/>
<evidence type="ECO:0000313" key="1">
    <source>
        <dbReference type="EMBL" id="AFZ64077.1"/>
    </source>
</evidence>
<name>T1QE59_9EUKA</name>
<proteinExistence type="predicted"/>
<dbReference type="AlphaFoldDB" id="T1QE59"/>
<reference evidence="1" key="1">
    <citation type="journal article" date="2013" name="Protist Genomics">
        <title>The complete mitochondrial genome from an unidentified Phalansterium species.</title>
        <authorList>
            <person name="Pombert J.-F."/>
            <person name="Smirnov A."/>
            <person name="James E.R."/>
            <person name="Janouskovec J."/>
            <person name="Gray M.W."/>
            <person name="Keeling P.J."/>
        </authorList>
    </citation>
    <scope>NUCLEOTIDE SEQUENCE</scope>
    <source>
        <strain evidence="1">UTEX1284</strain>
    </source>
</reference>
<accession>T1QE59</accession>
<protein>
    <submittedName>
        <fullName evidence="1">Uncharacterized protein</fullName>
    </submittedName>
</protein>
<keyword evidence="1" id="KW-0496">Mitochondrion</keyword>